<reference evidence="1" key="1">
    <citation type="submission" date="2021-02" db="EMBL/GenBank/DDBJ databases">
        <authorList>
            <person name="Dougan E. K."/>
            <person name="Rhodes N."/>
            <person name="Thang M."/>
            <person name="Chan C."/>
        </authorList>
    </citation>
    <scope>NUCLEOTIDE SEQUENCE</scope>
</reference>
<name>A0A813L9S5_POLGL</name>
<dbReference type="EMBL" id="CAJNNW010035179">
    <property type="protein sequence ID" value="CAE8726157.1"/>
    <property type="molecule type" value="Genomic_DNA"/>
</dbReference>
<dbReference type="Proteomes" id="UP000626109">
    <property type="component" value="Unassembled WGS sequence"/>
</dbReference>
<evidence type="ECO:0000313" key="1">
    <source>
        <dbReference type="EMBL" id="CAE8726157.1"/>
    </source>
</evidence>
<protein>
    <recommendedName>
        <fullName evidence="3">Endonuclease/exonuclease/phosphatase domain-containing protein</fullName>
    </recommendedName>
</protein>
<dbReference type="AlphaFoldDB" id="A0A813L9S5"/>
<accession>A0A813L9S5</accession>
<gene>
    <name evidence="1" type="ORF">PGLA2088_LOCUS44391</name>
</gene>
<evidence type="ECO:0000313" key="2">
    <source>
        <dbReference type="Proteomes" id="UP000626109"/>
    </source>
</evidence>
<comment type="caution">
    <text evidence="1">The sequence shown here is derived from an EMBL/GenBank/DDBJ whole genome shotgun (WGS) entry which is preliminary data.</text>
</comment>
<sequence length="157" mass="17152">MADASAAEQPLRLRTLRPALPVIVVLPARSLVLRGLLAVLLAATVSTARSADAQKTEDWKLCSSICRAANGKRMVVSSAYSIECWAGGNDGVLRILDRLGVSLIALQECDYGSGMGTSKYPLWISRIGNAWNEKYRLDFHYPRESSSKSFVEVGLKH</sequence>
<organism evidence="1 2">
    <name type="scientific">Polarella glacialis</name>
    <name type="common">Dinoflagellate</name>
    <dbReference type="NCBI Taxonomy" id="89957"/>
    <lineage>
        <taxon>Eukaryota</taxon>
        <taxon>Sar</taxon>
        <taxon>Alveolata</taxon>
        <taxon>Dinophyceae</taxon>
        <taxon>Suessiales</taxon>
        <taxon>Suessiaceae</taxon>
        <taxon>Polarella</taxon>
    </lineage>
</organism>
<proteinExistence type="predicted"/>
<evidence type="ECO:0008006" key="3">
    <source>
        <dbReference type="Google" id="ProtNLM"/>
    </source>
</evidence>